<protein>
    <submittedName>
        <fullName evidence="1">Uncharacterized protein</fullName>
    </submittedName>
</protein>
<gene>
    <name evidence="1" type="ORF">LCGC14_0692010</name>
</gene>
<reference evidence="1" key="1">
    <citation type="journal article" date="2015" name="Nature">
        <title>Complex archaea that bridge the gap between prokaryotes and eukaryotes.</title>
        <authorList>
            <person name="Spang A."/>
            <person name="Saw J.H."/>
            <person name="Jorgensen S.L."/>
            <person name="Zaremba-Niedzwiedzka K."/>
            <person name="Martijn J."/>
            <person name="Lind A.E."/>
            <person name="van Eijk R."/>
            <person name="Schleper C."/>
            <person name="Guy L."/>
            <person name="Ettema T.J."/>
        </authorList>
    </citation>
    <scope>NUCLEOTIDE SEQUENCE</scope>
</reference>
<sequence>MIKIIAYTTSVNGSAITIRDSEGESICSNDVNELINFLNEPFSDKSTFAIKVFWHLDESLAPILRLLGIPACKELSGPSHTYRNLFYIPGKIFVLQGDKHPSFFYHLQQYYIDDPEPEDAETIAVMAQVVMDAYHQMGLNPKKLTSPVAVYEKEVLQHMQIPNILNIPGEHEQIIEYAENCLGLPDNLHFWIQNYQVGHWNIGDIYEYDIRASFPYVASKLRSLQYAKYAKSPCIQPEADWGYMKGIVTIHDDVKVSPIFDEDGEQRTGRFPAWITLHDYLWLRKWEIGDFKLDTGYFIKFTAPVMPMEIPLKRLFNQRGAGGMVNNLAKRMATATGFGKFLEKHDDGTVGDFYNPPYAAMIVSIGNLQVAEFIYKNKLQDHLVHVGVDSVAATKEVELPIRWGMGTWKLNGIGPMLVLSAGRVYHGDKKPQGLNYDQITELIEAKPKETYYTTKLRRRQTLDESIQMDDLNGLGRMKLTSSSIDLNLLRASQDRLFRKFPNNGGELLSNQYQSEPLKSKVFSEISRE</sequence>
<dbReference type="AlphaFoldDB" id="A0A0F9T6B4"/>
<proteinExistence type="predicted"/>
<evidence type="ECO:0000313" key="1">
    <source>
        <dbReference type="EMBL" id="KKN44521.1"/>
    </source>
</evidence>
<accession>A0A0F9T6B4</accession>
<dbReference type="EMBL" id="LAZR01001445">
    <property type="protein sequence ID" value="KKN44521.1"/>
    <property type="molecule type" value="Genomic_DNA"/>
</dbReference>
<organism evidence="1">
    <name type="scientific">marine sediment metagenome</name>
    <dbReference type="NCBI Taxonomy" id="412755"/>
    <lineage>
        <taxon>unclassified sequences</taxon>
        <taxon>metagenomes</taxon>
        <taxon>ecological metagenomes</taxon>
    </lineage>
</organism>
<comment type="caution">
    <text evidence="1">The sequence shown here is derived from an EMBL/GenBank/DDBJ whole genome shotgun (WGS) entry which is preliminary data.</text>
</comment>
<name>A0A0F9T6B4_9ZZZZ</name>